<organism evidence="9 10">
    <name type="scientific">Blastococcus saxobsidens</name>
    <dbReference type="NCBI Taxonomy" id="138336"/>
    <lineage>
        <taxon>Bacteria</taxon>
        <taxon>Bacillati</taxon>
        <taxon>Actinomycetota</taxon>
        <taxon>Actinomycetes</taxon>
        <taxon>Geodermatophilales</taxon>
        <taxon>Geodermatophilaceae</taxon>
        <taxon>Blastococcus</taxon>
    </lineage>
</organism>
<keyword evidence="7" id="KW-1015">Disulfide bond</keyword>
<dbReference type="GO" id="GO:0046872">
    <property type="term" value="F:metal ion binding"/>
    <property type="evidence" value="ECO:0007669"/>
    <property type="project" value="UniProtKB-KW"/>
</dbReference>
<dbReference type="Gene3D" id="3.40.50.1820">
    <property type="entry name" value="alpha/beta hydrolase"/>
    <property type="match status" value="1"/>
</dbReference>
<evidence type="ECO:0000256" key="6">
    <source>
        <dbReference type="ARBA" id="ARBA00022837"/>
    </source>
</evidence>
<evidence type="ECO:0000313" key="9">
    <source>
        <dbReference type="EMBL" id="RZU31117.1"/>
    </source>
</evidence>
<keyword evidence="3" id="KW-0479">Metal-binding</keyword>
<dbReference type="GO" id="GO:0052689">
    <property type="term" value="F:carboxylic ester hydrolase activity"/>
    <property type="evidence" value="ECO:0007669"/>
    <property type="project" value="UniProtKB-KW"/>
</dbReference>
<dbReference type="SUPFAM" id="SSF53474">
    <property type="entry name" value="alpha/beta-Hydrolases"/>
    <property type="match status" value="1"/>
</dbReference>
<evidence type="ECO:0000256" key="5">
    <source>
        <dbReference type="ARBA" id="ARBA00022801"/>
    </source>
</evidence>
<evidence type="ECO:0000313" key="10">
    <source>
        <dbReference type="Proteomes" id="UP000292507"/>
    </source>
</evidence>
<name>A0A4Q7Y2Q7_9ACTN</name>
<protein>
    <submittedName>
        <fullName evidence="9">Tannase/feruloyl esterase</fullName>
    </submittedName>
</protein>
<sequence length="533" mass="56442">MRSRPRPGHARATLTVLATTASSLVLLAPTAQAAPGGKSPQAPHPDRPAIACEALKARAFAPANATVTEATSVPASSTAPATCQVTLTVSDPEDGGKVTVWVHMPERTWNGRYQAVGGGGFSGGDPGRLAGAVQQGYAASATDAGHVGSSGTFGLNPDGTPNHTGREDFGHEGVHDMAVAAKSVVTTFYGRAPEYSYWNGCSTGGRQGLMEAQNYPDDFDGIFAGAPVINFPEMQTGQIWGQIVMLQENNPVPACKFETALKAAVAACDTVGDGVVDGVIGDPFACDFDLTTLIGTETACGTITAKDVAVMQRIHEGPRGTDGRFLWYGLPYGAPYAGLHNTKLDDQGQLVGDPFIYDIWWIRYFLTDDPSFDWRTLDYASFEGLFDLAVERYGDMMGASDTDLSAFRDSGGKLLMWHGAADFGVTVKGTVDYYERLEERFGEGTDDFARLFLAPGVGHCSGGAGPELTNGFGALVEWVENGTAPATLDAAKAGVTRPVCAYPLVAEWTGFGDWRDGSNFECVAGTRMELRQP</sequence>
<keyword evidence="10" id="KW-1185">Reference proteome</keyword>
<dbReference type="PANTHER" id="PTHR33938">
    <property type="entry name" value="FERULOYL ESTERASE B-RELATED"/>
    <property type="match status" value="1"/>
</dbReference>
<keyword evidence="6" id="KW-0106">Calcium</keyword>
<comment type="similarity">
    <text evidence="1">Belongs to the tannase family.</text>
</comment>
<dbReference type="AlphaFoldDB" id="A0A4Q7Y2Q7"/>
<keyword evidence="4 8" id="KW-0732">Signal</keyword>
<evidence type="ECO:0000256" key="2">
    <source>
        <dbReference type="ARBA" id="ARBA00022487"/>
    </source>
</evidence>
<keyword evidence="2" id="KW-0719">Serine esterase</keyword>
<feature type="signal peptide" evidence="8">
    <location>
        <begin position="1"/>
        <end position="33"/>
    </location>
</feature>
<comment type="caution">
    <text evidence="9">The sequence shown here is derived from an EMBL/GenBank/DDBJ whole genome shotgun (WGS) entry which is preliminary data.</text>
</comment>
<evidence type="ECO:0000256" key="4">
    <source>
        <dbReference type="ARBA" id="ARBA00022729"/>
    </source>
</evidence>
<gene>
    <name evidence="9" type="ORF">BKA19_0765</name>
</gene>
<dbReference type="Proteomes" id="UP000292507">
    <property type="component" value="Unassembled WGS sequence"/>
</dbReference>
<dbReference type="InterPro" id="IPR029058">
    <property type="entry name" value="AB_hydrolase_fold"/>
</dbReference>
<evidence type="ECO:0000256" key="7">
    <source>
        <dbReference type="ARBA" id="ARBA00023157"/>
    </source>
</evidence>
<evidence type="ECO:0000256" key="1">
    <source>
        <dbReference type="ARBA" id="ARBA00006249"/>
    </source>
</evidence>
<dbReference type="EMBL" id="SHKV01000001">
    <property type="protein sequence ID" value="RZU31117.1"/>
    <property type="molecule type" value="Genomic_DNA"/>
</dbReference>
<reference evidence="9 10" key="1">
    <citation type="submission" date="2019-02" db="EMBL/GenBank/DDBJ databases">
        <title>Sequencing the genomes of 1000 actinobacteria strains.</title>
        <authorList>
            <person name="Klenk H.-P."/>
        </authorList>
    </citation>
    <scope>NUCLEOTIDE SEQUENCE [LARGE SCALE GENOMIC DNA]</scope>
    <source>
        <strain evidence="9 10">DSM 44509</strain>
    </source>
</reference>
<accession>A0A4Q7Y2Q7</accession>
<dbReference type="InterPro" id="IPR011118">
    <property type="entry name" value="Tannase/feruloyl_esterase"/>
</dbReference>
<keyword evidence="5" id="KW-0378">Hydrolase</keyword>
<dbReference type="PANTHER" id="PTHR33938:SF15">
    <property type="entry name" value="FERULOYL ESTERASE B-RELATED"/>
    <property type="match status" value="1"/>
</dbReference>
<feature type="chain" id="PRO_5020776641" evidence="8">
    <location>
        <begin position="34"/>
        <end position="533"/>
    </location>
</feature>
<evidence type="ECO:0000256" key="8">
    <source>
        <dbReference type="SAM" id="SignalP"/>
    </source>
</evidence>
<dbReference type="Pfam" id="PF07519">
    <property type="entry name" value="Tannase"/>
    <property type="match status" value="1"/>
</dbReference>
<proteinExistence type="inferred from homology"/>
<evidence type="ECO:0000256" key="3">
    <source>
        <dbReference type="ARBA" id="ARBA00022723"/>
    </source>
</evidence>